<reference evidence="1 2" key="1">
    <citation type="submission" date="2018-11" db="EMBL/GenBank/DDBJ databases">
        <authorList>
            <consortium name="Pathogen Informatics"/>
        </authorList>
    </citation>
    <scope>NUCLEOTIDE SEQUENCE [LARGE SCALE GENOMIC DNA]</scope>
</reference>
<gene>
    <name evidence="1" type="ORF">SVUK_LOCUS4359</name>
</gene>
<evidence type="ECO:0000313" key="1">
    <source>
        <dbReference type="EMBL" id="VDM69361.1"/>
    </source>
</evidence>
<evidence type="ECO:0000313" key="2">
    <source>
        <dbReference type="Proteomes" id="UP000270094"/>
    </source>
</evidence>
<protein>
    <submittedName>
        <fullName evidence="1">Uncharacterized protein</fullName>
    </submittedName>
</protein>
<name>A0A3P7I7R1_STRVU</name>
<dbReference type="Proteomes" id="UP000270094">
    <property type="component" value="Unassembled WGS sequence"/>
</dbReference>
<dbReference type="OrthoDB" id="5871196at2759"/>
<accession>A0A3P7I7R1</accession>
<sequence>MNSGEADGPACPVAIHPYGMSSGALTMSGIGSGALQMGPITSTNTLSSAVGLPTGLALGNIDITNSWCQFPGYHDIRPIDHGSYDPEIPTINYQDISSTQKYEPLKYDYGDIRPKPYEEQRLYHKVKYFEISLISILICAEINKSNSLSSYNAFCTSAVFQISSMVRLPPLLIFYIFYDYI</sequence>
<keyword evidence="2" id="KW-1185">Reference proteome</keyword>
<dbReference type="AlphaFoldDB" id="A0A3P7I7R1"/>
<organism evidence="1 2">
    <name type="scientific">Strongylus vulgaris</name>
    <name type="common">Blood worm</name>
    <dbReference type="NCBI Taxonomy" id="40348"/>
    <lineage>
        <taxon>Eukaryota</taxon>
        <taxon>Metazoa</taxon>
        <taxon>Ecdysozoa</taxon>
        <taxon>Nematoda</taxon>
        <taxon>Chromadorea</taxon>
        <taxon>Rhabditida</taxon>
        <taxon>Rhabditina</taxon>
        <taxon>Rhabditomorpha</taxon>
        <taxon>Strongyloidea</taxon>
        <taxon>Strongylidae</taxon>
        <taxon>Strongylus</taxon>
    </lineage>
</organism>
<proteinExistence type="predicted"/>
<dbReference type="EMBL" id="UYYB01011961">
    <property type="protein sequence ID" value="VDM69361.1"/>
    <property type="molecule type" value="Genomic_DNA"/>
</dbReference>